<organism evidence="1 2">
    <name type="scientific">Echinococcus granulosus</name>
    <name type="common">Hydatid tapeworm</name>
    <dbReference type="NCBI Taxonomy" id="6210"/>
    <lineage>
        <taxon>Eukaryota</taxon>
        <taxon>Metazoa</taxon>
        <taxon>Spiralia</taxon>
        <taxon>Lophotrochozoa</taxon>
        <taxon>Platyhelminthes</taxon>
        <taxon>Cestoda</taxon>
        <taxon>Eucestoda</taxon>
        <taxon>Cyclophyllidea</taxon>
        <taxon>Taeniidae</taxon>
        <taxon>Echinococcus</taxon>
        <taxon>Echinococcus granulosus group</taxon>
    </lineage>
</organism>
<dbReference type="RefSeq" id="XP_024345099.1">
    <property type="nucleotide sequence ID" value="XM_024500487.1"/>
</dbReference>
<name>W6TYU9_ECHGR</name>
<dbReference type="GeneID" id="36346953"/>
<accession>W6TYU9</accession>
<sequence>MSGDFRRWDAASRLIECSCKRSALLLKSGPGTYSVLLIHQVHINLE</sequence>
<protein>
    <submittedName>
        <fullName evidence="1">Uncharacterized protein</fullName>
    </submittedName>
</protein>
<comment type="caution">
    <text evidence="1">The sequence shown here is derived from an EMBL/GenBank/DDBJ whole genome shotgun (WGS) entry which is preliminary data.</text>
</comment>
<dbReference type="KEGG" id="egl:EGR_11240"/>
<keyword evidence="2" id="KW-1185">Reference proteome</keyword>
<dbReference type="AlphaFoldDB" id="W6TYU9"/>
<proteinExistence type="predicted"/>
<evidence type="ECO:0000313" key="2">
    <source>
        <dbReference type="Proteomes" id="UP000019149"/>
    </source>
</evidence>
<dbReference type="Proteomes" id="UP000019149">
    <property type="component" value="Unassembled WGS sequence"/>
</dbReference>
<gene>
    <name evidence="1" type="ORF">EGR_11240</name>
</gene>
<dbReference type="CTD" id="36346953"/>
<evidence type="ECO:0000313" key="1">
    <source>
        <dbReference type="EMBL" id="EUB53903.1"/>
    </source>
</evidence>
<reference evidence="1 2" key="1">
    <citation type="journal article" date="2013" name="Nat. Genet.">
        <title>The genome of the hydatid tapeworm Echinococcus granulosus.</title>
        <authorList>
            <person name="Zheng H."/>
            <person name="Zhang W."/>
            <person name="Zhang L."/>
            <person name="Zhang Z."/>
            <person name="Li J."/>
            <person name="Lu G."/>
            <person name="Zhu Y."/>
            <person name="Wang Y."/>
            <person name="Huang Y."/>
            <person name="Liu J."/>
            <person name="Kang H."/>
            <person name="Chen J."/>
            <person name="Wang L."/>
            <person name="Chen A."/>
            <person name="Yu S."/>
            <person name="Gao Z."/>
            <person name="Jin L."/>
            <person name="Gu W."/>
            <person name="Wang Z."/>
            <person name="Zhao L."/>
            <person name="Shi B."/>
            <person name="Wen H."/>
            <person name="Lin R."/>
            <person name="Jones M.K."/>
            <person name="Brejova B."/>
            <person name="Vinar T."/>
            <person name="Zhao G."/>
            <person name="McManus D.P."/>
            <person name="Chen Z."/>
            <person name="Zhou Y."/>
            <person name="Wang S."/>
        </authorList>
    </citation>
    <scope>NUCLEOTIDE SEQUENCE [LARGE SCALE GENOMIC DNA]</scope>
</reference>
<dbReference type="EMBL" id="APAU02000601">
    <property type="protein sequence ID" value="EUB53903.1"/>
    <property type="molecule type" value="Genomic_DNA"/>
</dbReference>